<gene>
    <name evidence="1" type="ORF">HQM25_03070</name>
</gene>
<name>A0A7D4TQ96_9MICO</name>
<dbReference type="AlphaFoldDB" id="A0A7D4TQ96"/>
<dbReference type="PANTHER" id="PTHR12126:SF11">
    <property type="entry name" value="NADH DEHYDROGENASE [UBIQUINONE] 1 ALPHA SUBCOMPLEX SUBUNIT 9, MITOCHONDRIAL"/>
    <property type="match status" value="1"/>
</dbReference>
<accession>A0A7D4TQ96</accession>
<evidence type="ECO:0000313" key="2">
    <source>
        <dbReference type="Proteomes" id="UP000502498"/>
    </source>
</evidence>
<organism evidence="1 2">
    <name type="scientific">Microbacterium hominis</name>
    <dbReference type="NCBI Taxonomy" id="162426"/>
    <lineage>
        <taxon>Bacteria</taxon>
        <taxon>Bacillati</taxon>
        <taxon>Actinomycetota</taxon>
        <taxon>Actinomycetes</taxon>
        <taxon>Micrococcales</taxon>
        <taxon>Microbacteriaceae</taxon>
        <taxon>Microbacterium</taxon>
    </lineage>
</organism>
<protein>
    <submittedName>
        <fullName evidence="1">SDR family oxidoreductase</fullName>
    </submittedName>
</protein>
<proteinExistence type="predicted"/>
<dbReference type="RefSeq" id="WP_172991483.1">
    <property type="nucleotide sequence ID" value="NZ_CP054038.1"/>
</dbReference>
<dbReference type="Gene3D" id="3.40.50.720">
    <property type="entry name" value="NAD(P)-binding Rossmann-like Domain"/>
    <property type="match status" value="1"/>
</dbReference>
<reference evidence="1 2" key="1">
    <citation type="submission" date="2020-05" db="EMBL/GenBank/DDBJ databases">
        <title>Strain PA2F3 complete genome.</title>
        <authorList>
            <person name="Kim Y.-S."/>
            <person name="Kim S.-J."/>
            <person name="Jung H.-k."/>
            <person name="Kim S.-E."/>
            <person name="Kim K.-H."/>
        </authorList>
    </citation>
    <scope>NUCLEOTIDE SEQUENCE [LARGE SCALE GENOMIC DNA]</scope>
    <source>
        <strain evidence="1 2">PA2F3</strain>
    </source>
</reference>
<dbReference type="EMBL" id="CP054038">
    <property type="protein sequence ID" value="QKJ21062.1"/>
    <property type="molecule type" value="Genomic_DNA"/>
</dbReference>
<dbReference type="InterPro" id="IPR051207">
    <property type="entry name" value="ComplexI_NDUFA9_subunit"/>
</dbReference>
<dbReference type="GO" id="GO:0044877">
    <property type="term" value="F:protein-containing complex binding"/>
    <property type="evidence" value="ECO:0007669"/>
    <property type="project" value="TreeGrafter"/>
</dbReference>
<dbReference type="SUPFAM" id="SSF51735">
    <property type="entry name" value="NAD(P)-binding Rossmann-fold domains"/>
    <property type="match status" value="1"/>
</dbReference>
<dbReference type="Proteomes" id="UP000502498">
    <property type="component" value="Chromosome"/>
</dbReference>
<dbReference type="PANTHER" id="PTHR12126">
    <property type="entry name" value="NADH-UBIQUINONE OXIDOREDUCTASE 39 KDA SUBUNIT-RELATED"/>
    <property type="match status" value="1"/>
</dbReference>
<dbReference type="InterPro" id="IPR036291">
    <property type="entry name" value="NAD(P)-bd_dom_sf"/>
</dbReference>
<evidence type="ECO:0000313" key="1">
    <source>
        <dbReference type="EMBL" id="QKJ21062.1"/>
    </source>
</evidence>
<sequence length="253" mass="26467">MTIAVAGGTGVVGRPTVEAVRAAGHTPVVLARSRGVDLLTGEGVDAALEGVDAVIDLSNITTLKADVATRFFETATGTLLAAAARRRVAHLVLLSIVGVDRAPYDYYAGKLAQERVVEAGAVPATILRATQFHEFSAQLFDRGRLGPLHLAPKGRVQPIAAAEVGAHLVSIAAGRPQGRATDLAGPREERLDDMVRRYAASIGYRGWVPSVPLPGRQGRALRDGTILPGPDAQRGHQTFAQWLSATPAAVAAP</sequence>